<sequence length="351" mass="37507">MATTPSADHDDDPPLFSAVSSSARQLYQLLRCIAFAPKAQVSISEEGLRFSVEEHSIMEGLAFLDKSLFTSYNFAPHPSTAATNDAASDASTSDDSPVFQISLAALLETLQIFNIADAPGGRPGYPSSYTTAPTAFDNRVLGLTSTCRLSYAQPGAPLCIILEEAGVTTTCELTTYEPAAAVGDIPFARDQLALKIIMRASWLHDAVTELASTNPERLTLTASADPVGFALGATGSLGSAVVDFRSDLPSTVTASSAGFSSLLETFTLAPTYHKPGRKLKHSYKFGLVRAASRAMAVATKVSIRADEQGMLSLQFMIEVDGGKVSFVDFRFVPLVDEDAEDEEREQEEGLR</sequence>
<dbReference type="EC" id="3.1.11.2" evidence="1"/>
<gene>
    <name evidence="1" type="primary">rad1</name>
    <name evidence="1" type="ORF">H2199_002389</name>
</gene>
<dbReference type="EMBL" id="JAPDRP010000006">
    <property type="protein sequence ID" value="KAJ9646340.1"/>
    <property type="molecule type" value="Genomic_DNA"/>
</dbReference>
<proteinExistence type="predicted"/>
<evidence type="ECO:0000313" key="2">
    <source>
        <dbReference type="Proteomes" id="UP001172680"/>
    </source>
</evidence>
<name>A0ACC2ZGI1_9PEZI</name>
<reference evidence="1" key="1">
    <citation type="submission" date="2022-10" db="EMBL/GenBank/DDBJ databases">
        <title>Culturing micro-colonial fungi from biological soil crusts in the Mojave desert and describing Neophaeococcomyces mojavensis, and introducing the new genera and species Taxawa tesnikishii.</title>
        <authorList>
            <person name="Kurbessoian T."/>
            <person name="Stajich J.E."/>
        </authorList>
    </citation>
    <scope>NUCLEOTIDE SEQUENCE</scope>
    <source>
        <strain evidence="1">JES_115</strain>
    </source>
</reference>
<protein>
    <submittedName>
        <fullName evidence="1">Checkpoint clamp complex protein Rad1</fullName>
        <ecNumber evidence="1">3.1.11.2</ecNumber>
    </submittedName>
</protein>
<organism evidence="1 2">
    <name type="scientific">Coniosporium tulheliwenetii</name>
    <dbReference type="NCBI Taxonomy" id="3383036"/>
    <lineage>
        <taxon>Eukaryota</taxon>
        <taxon>Fungi</taxon>
        <taxon>Dikarya</taxon>
        <taxon>Ascomycota</taxon>
        <taxon>Pezizomycotina</taxon>
        <taxon>Dothideomycetes</taxon>
        <taxon>Dothideomycetes incertae sedis</taxon>
        <taxon>Coniosporium</taxon>
    </lineage>
</organism>
<dbReference type="Proteomes" id="UP001172680">
    <property type="component" value="Unassembled WGS sequence"/>
</dbReference>
<comment type="caution">
    <text evidence="1">The sequence shown here is derived from an EMBL/GenBank/DDBJ whole genome shotgun (WGS) entry which is preliminary data.</text>
</comment>
<keyword evidence="1" id="KW-0378">Hydrolase</keyword>
<keyword evidence="2" id="KW-1185">Reference proteome</keyword>
<accession>A0ACC2ZGI1</accession>
<evidence type="ECO:0000313" key="1">
    <source>
        <dbReference type="EMBL" id="KAJ9646340.1"/>
    </source>
</evidence>